<dbReference type="AlphaFoldDB" id="A0A7C4PTM4"/>
<evidence type="ECO:0000256" key="1">
    <source>
        <dbReference type="SAM" id="Phobius"/>
    </source>
</evidence>
<proteinExistence type="predicted"/>
<dbReference type="Pfam" id="PF04298">
    <property type="entry name" value="Zn_peptidase_2"/>
    <property type="match status" value="1"/>
</dbReference>
<sequence>MGGFYFGGYGLYLLFSLPALILGFWAQIKVQSAFNKYSRIRTFTGLTGAEVARRILDSHGLTNVRVEQTSGFLSDHYDPVSRTLRLSPNVYRSNSLAAAGIAAHEAGHALQHAENYFPLQIRSAIVPTVQIGSWLGPIIFMMGLIFMGNTVAWIGLILFAATAVFALITLPVEFDASNRAKAILATSGMVYNTEMQGIHSVLDAAALTYVAAAIQAVSTVLYYLFLLSGRQRD</sequence>
<dbReference type="EMBL" id="DSYK01000567">
    <property type="protein sequence ID" value="HGS22470.1"/>
    <property type="molecule type" value="Genomic_DNA"/>
</dbReference>
<protein>
    <submittedName>
        <fullName evidence="2">Zinc metallopeptidase</fullName>
    </submittedName>
</protein>
<feature type="transmembrane region" description="Helical" evidence="1">
    <location>
        <begin position="152"/>
        <end position="172"/>
    </location>
</feature>
<organism evidence="2">
    <name type="scientific">Anaerolinea thermolimosa</name>
    <dbReference type="NCBI Taxonomy" id="229919"/>
    <lineage>
        <taxon>Bacteria</taxon>
        <taxon>Bacillati</taxon>
        <taxon>Chloroflexota</taxon>
        <taxon>Anaerolineae</taxon>
        <taxon>Anaerolineales</taxon>
        <taxon>Anaerolineaceae</taxon>
        <taxon>Anaerolinea</taxon>
    </lineage>
</organism>
<keyword evidence="1" id="KW-0812">Transmembrane</keyword>
<name>A0A7C4PTM4_9CHLR</name>
<dbReference type="PANTHER" id="PTHR36434:SF1">
    <property type="entry name" value="MEMBRANE PROTEASE YUGP-RELATED"/>
    <property type="match status" value="1"/>
</dbReference>
<dbReference type="PANTHER" id="PTHR36434">
    <property type="entry name" value="MEMBRANE PROTEASE YUGP-RELATED"/>
    <property type="match status" value="1"/>
</dbReference>
<feature type="transmembrane region" description="Helical" evidence="1">
    <location>
        <begin position="204"/>
        <end position="225"/>
    </location>
</feature>
<keyword evidence="1" id="KW-1133">Transmembrane helix</keyword>
<gene>
    <name evidence="2" type="ORF">ENT37_11460</name>
</gene>
<comment type="caution">
    <text evidence="2">The sequence shown here is derived from an EMBL/GenBank/DDBJ whole genome shotgun (WGS) entry which is preliminary data.</text>
</comment>
<dbReference type="InterPro" id="IPR007395">
    <property type="entry name" value="Zn_peptidase_2"/>
</dbReference>
<accession>A0A7C4PTM4</accession>
<feature type="transmembrane region" description="Helical" evidence="1">
    <location>
        <begin position="6"/>
        <end position="26"/>
    </location>
</feature>
<evidence type="ECO:0000313" key="2">
    <source>
        <dbReference type="EMBL" id="HGS22470.1"/>
    </source>
</evidence>
<reference evidence="2" key="1">
    <citation type="journal article" date="2020" name="mSystems">
        <title>Genome- and Community-Level Interaction Insights into Carbon Utilization and Element Cycling Functions of Hydrothermarchaeota in Hydrothermal Sediment.</title>
        <authorList>
            <person name="Zhou Z."/>
            <person name="Liu Y."/>
            <person name="Xu W."/>
            <person name="Pan J."/>
            <person name="Luo Z.H."/>
            <person name="Li M."/>
        </authorList>
    </citation>
    <scope>NUCLEOTIDE SEQUENCE [LARGE SCALE GENOMIC DNA]</scope>
    <source>
        <strain evidence="2">SpSt-573</strain>
    </source>
</reference>
<keyword evidence="1" id="KW-0472">Membrane</keyword>